<dbReference type="RefSeq" id="WP_152575823.1">
    <property type="nucleotide sequence ID" value="NZ_VIKU02000007.1"/>
</dbReference>
<evidence type="ECO:0000256" key="1">
    <source>
        <dbReference type="SAM" id="SignalP"/>
    </source>
</evidence>
<reference evidence="4" key="1">
    <citation type="submission" date="2019-07" db="EMBL/GenBank/DDBJ databases">
        <authorList>
            <person name="De-Chao Zhang Q."/>
        </authorList>
    </citation>
    <scope>NUCLEOTIDE SEQUENCE</scope>
    <source>
        <strain evidence="4">TP-CH-4</strain>
    </source>
</reference>
<evidence type="ECO:0000259" key="3">
    <source>
        <dbReference type="Pfam" id="PF11954"/>
    </source>
</evidence>
<evidence type="ECO:0000259" key="2">
    <source>
        <dbReference type="Pfam" id="PF00144"/>
    </source>
</evidence>
<keyword evidence="5" id="KW-1185">Reference proteome</keyword>
<sequence>MIRYFFTTLLLTAFLTQAQYTNQQIDSLVLDALDKFEVAGTAVAIVKDGKVVHSKGYGIKSVATGGEVDEHTNFAIASNSKAFTTTALALLVEEGKIDWKDKVVDHIPEFKMYNSYVTENFNIQDLLTHRSGLGLGIGDLMIFPDGSDFTIDDILTSFQYFKPVSALRTQFDYDNLLYLVAGELIARKSGMSWEAFVQKRIFEPLGMDRSYPSLKQATDKSSLASPHTTAYGELQTFSDYEEMVNGAAGGIYANVDDLTQWMLVHLNKGAYGGQLQDTLFTVRSQREMWKIHTTLNASTNPRYHSHFSGYGLGWFLNDALGNMIVSHTGGLPGMLSKTILVPDLKLGIVVLTNTEPGGGAFFNSVSQTILDSYLGLDNGEWVQKNYDYLQKKMASGDEVTKNVWKTVEAAKNTDIVKENFIGIYKDPWFGKVEVFDNNGQLWMKCHRSPKLNGPMRLYKANTFAVKWEYQDMNADAFAMFGLDEEGKAQSIKMKGISPNIDFSFDFQDLNLTRIVGE</sequence>
<evidence type="ECO:0000313" key="5">
    <source>
        <dbReference type="Proteomes" id="UP000707206"/>
    </source>
</evidence>
<feature type="domain" description="Peptidase S12 Pab87-related C-terminal" evidence="3">
    <location>
        <begin position="418"/>
        <end position="513"/>
    </location>
</feature>
<feature type="domain" description="Beta-lactamase-related" evidence="2">
    <location>
        <begin position="33"/>
        <end position="357"/>
    </location>
</feature>
<dbReference type="Proteomes" id="UP000707206">
    <property type="component" value="Unassembled WGS sequence"/>
</dbReference>
<dbReference type="Pfam" id="PF11954">
    <property type="entry name" value="DUF3471"/>
    <property type="match status" value="1"/>
</dbReference>
<accession>A0A967E8I5</accession>
<dbReference type="PANTHER" id="PTHR46825">
    <property type="entry name" value="D-ALANYL-D-ALANINE-CARBOXYPEPTIDASE/ENDOPEPTIDASE AMPH"/>
    <property type="match status" value="1"/>
</dbReference>
<dbReference type="Gene3D" id="3.40.710.10">
    <property type="entry name" value="DD-peptidase/beta-lactamase superfamily"/>
    <property type="match status" value="1"/>
</dbReference>
<dbReference type="AlphaFoldDB" id="A0A967E8I5"/>
<reference evidence="4" key="2">
    <citation type="submission" date="2020-03" db="EMBL/GenBank/DDBJ databases">
        <title>Flavobacteriaceae bacterium strain TP-CH-4, a member of the family Flavobacteriaceae isolated from a deep-sea seamount.</title>
        <authorList>
            <person name="Zhang D.-C."/>
        </authorList>
    </citation>
    <scope>NUCLEOTIDE SEQUENCE</scope>
    <source>
        <strain evidence="4">TP-CH-4</strain>
    </source>
</reference>
<dbReference type="InterPro" id="IPR001466">
    <property type="entry name" value="Beta-lactam-related"/>
</dbReference>
<name>A0A967E8I5_9FLAO</name>
<keyword evidence="1" id="KW-0732">Signal</keyword>
<dbReference type="Pfam" id="PF00144">
    <property type="entry name" value="Beta-lactamase"/>
    <property type="match status" value="1"/>
</dbReference>
<dbReference type="InterPro" id="IPR050491">
    <property type="entry name" value="AmpC-like"/>
</dbReference>
<organism evidence="4 5">
    <name type="scientific">Pelagihabitans pacificus</name>
    <dbReference type="NCBI Taxonomy" id="2696054"/>
    <lineage>
        <taxon>Bacteria</taxon>
        <taxon>Pseudomonadati</taxon>
        <taxon>Bacteroidota</taxon>
        <taxon>Flavobacteriia</taxon>
        <taxon>Flavobacteriales</taxon>
        <taxon>Flavobacteriaceae</taxon>
        <taxon>Pelagihabitans</taxon>
    </lineage>
</organism>
<gene>
    <name evidence="4" type="ORF">FK220_018365</name>
</gene>
<dbReference type="GO" id="GO:0016787">
    <property type="term" value="F:hydrolase activity"/>
    <property type="evidence" value="ECO:0007669"/>
    <property type="project" value="UniProtKB-KW"/>
</dbReference>
<protein>
    <submittedName>
        <fullName evidence="4">Serine hydrolase</fullName>
    </submittedName>
</protein>
<comment type="caution">
    <text evidence="4">The sequence shown here is derived from an EMBL/GenBank/DDBJ whole genome shotgun (WGS) entry which is preliminary data.</text>
</comment>
<feature type="signal peptide" evidence="1">
    <location>
        <begin position="1"/>
        <end position="18"/>
    </location>
</feature>
<dbReference type="Gene3D" id="2.40.128.600">
    <property type="match status" value="1"/>
</dbReference>
<proteinExistence type="predicted"/>
<keyword evidence="4" id="KW-0378">Hydrolase</keyword>
<dbReference type="InterPro" id="IPR012338">
    <property type="entry name" value="Beta-lactam/transpept-like"/>
</dbReference>
<dbReference type="InterPro" id="IPR021860">
    <property type="entry name" value="Peptidase_S12_Pab87-rel_C"/>
</dbReference>
<feature type="chain" id="PRO_5037224735" evidence="1">
    <location>
        <begin position="19"/>
        <end position="517"/>
    </location>
</feature>
<dbReference type="EMBL" id="VIKU02000007">
    <property type="protein sequence ID" value="NHF61324.1"/>
    <property type="molecule type" value="Genomic_DNA"/>
</dbReference>
<dbReference type="SUPFAM" id="SSF56601">
    <property type="entry name" value="beta-lactamase/transpeptidase-like"/>
    <property type="match status" value="1"/>
</dbReference>
<dbReference type="PANTHER" id="PTHR46825:SF15">
    <property type="entry name" value="BETA-LACTAMASE-RELATED DOMAIN-CONTAINING PROTEIN"/>
    <property type="match status" value="1"/>
</dbReference>
<evidence type="ECO:0000313" key="4">
    <source>
        <dbReference type="EMBL" id="NHF61324.1"/>
    </source>
</evidence>